<evidence type="ECO:0000313" key="3">
    <source>
        <dbReference type="Proteomes" id="UP000199149"/>
    </source>
</evidence>
<dbReference type="Pfam" id="PF13723">
    <property type="entry name" value="Ketoacyl-synt_2"/>
    <property type="match status" value="1"/>
</dbReference>
<dbReference type="GO" id="GO:0016746">
    <property type="term" value="F:acyltransferase activity"/>
    <property type="evidence" value="ECO:0007669"/>
    <property type="project" value="InterPro"/>
</dbReference>
<organism evidence="2 3">
    <name type="scientific">Algoriella xinjiangensis</name>
    <dbReference type="NCBI Taxonomy" id="684065"/>
    <lineage>
        <taxon>Bacteria</taxon>
        <taxon>Pseudomonadati</taxon>
        <taxon>Bacteroidota</taxon>
        <taxon>Flavobacteriia</taxon>
        <taxon>Flavobacteriales</taxon>
        <taxon>Weeksellaceae</taxon>
        <taxon>Algoriella</taxon>
    </lineage>
</organism>
<dbReference type="Proteomes" id="UP000199149">
    <property type="component" value="Unassembled WGS sequence"/>
</dbReference>
<dbReference type="OrthoDB" id="1404523at2"/>
<dbReference type="RefSeq" id="WP_092908350.1">
    <property type="nucleotide sequence ID" value="NZ_FOUZ01000008.1"/>
</dbReference>
<dbReference type="InterPro" id="IPR014030">
    <property type="entry name" value="Ketoacyl_synth_N"/>
</dbReference>
<protein>
    <submittedName>
        <fullName evidence="2">3-oxoacyl-(Acyl-carrier-protein) synthase</fullName>
    </submittedName>
</protein>
<feature type="domain" description="Beta-ketoacyl synthase-like N-terminal" evidence="1">
    <location>
        <begin position="42"/>
        <end position="174"/>
    </location>
</feature>
<dbReference type="Gene3D" id="3.40.47.10">
    <property type="match status" value="1"/>
</dbReference>
<dbReference type="EMBL" id="FOUZ01000008">
    <property type="protein sequence ID" value="SFN21497.1"/>
    <property type="molecule type" value="Genomic_DNA"/>
</dbReference>
<evidence type="ECO:0000259" key="1">
    <source>
        <dbReference type="Pfam" id="PF13723"/>
    </source>
</evidence>
<keyword evidence="3" id="KW-1185">Reference proteome</keyword>
<proteinExistence type="predicted"/>
<dbReference type="SUPFAM" id="SSF53901">
    <property type="entry name" value="Thiolase-like"/>
    <property type="match status" value="1"/>
</dbReference>
<gene>
    <name evidence="2" type="ORF">SAMN05421738_108111</name>
</gene>
<evidence type="ECO:0000313" key="2">
    <source>
        <dbReference type="EMBL" id="SFN21497.1"/>
    </source>
</evidence>
<dbReference type="STRING" id="684065.SAMN05421738_108111"/>
<dbReference type="InterPro" id="IPR016039">
    <property type="entry name" value="Thiolase-like"/>
</dbReference>
<name>A0A1I4X6H9_9FLAO</name>
<reference evidence="3" key="1">
    <citation type="submission" date="2016-10" db="EMBL/GenBank/DDBJ databases">
        <authorList>
            <person name="Varghese N."/>
            <person name="Submissions S."/>
        </authorList>
    </citation>
    <scope>NUCLEOTIDE SEQUENCE [LARGE SCALE GENOMIC DNA]</scope>
    <source>
        <strain evidence="3">XJ109</strain>
    </source>
</reference>
<accession>A0A1I4X6H9</accession>
<sequence length="336" mass="37392">MGKVFINGLGFVNAQFIDEINEDFSELTAHITKAKLPILKEIISPAMSRRMASGVKMGIYAAKKALDEADIKNPEAIITGTALGCLVDSEKFLTNIIQNNEEFLTPTAFIQSTHNTVGSQIALHLNCNAYNFTYTNGFNSFENALLDGYLQIEANEIENALVGGIDEIGERTYELQQLIGEISSDNNEGKKYSEGAHFFTLSKDKTENSYAELIDVFIQNEYQSTDLFSEILKFIELNNFNLSDINAIINGEDNLVDELKSNDLITTIPVFSYKDFIGEYGTSSSFAMTLGCLLLKNKTLPKQFMLNDLESTEYKYVLLVNGHKGKDLSLVLLQSV</sequence>
<dbReference type="AlphaFoldDB" id="A0A1I4X6H9"/>